<dbReference type="GO" id="GO:0005737">
    <property type="term" value="C:cytoplasm"/>
    <property type="evidence" value="ECO:0007669"/>
    <property type="project" value="UniProtKB-SubCell"/>
</dbReference>
<comment type="similarity">
    <text evidence="3">Belongs to the FdhD family.</text>
</comment>
<protein>
    <recommendedName>
        <fullName evidence="3">Sulfur carrier protein FdhD</fullName>
    </recommendedName>
</protein>
<name>A0A5C0B6S5_9BURK</name>
<dbReference type="AlphaFoldDB" id="A0A5C0B6S5"/>
<proteinExistence type="inferred from homology"/>
<dbReference type="InterPro" id="IPR003786">
    <property type="entry name" value="FdhD"/>
</dbReference>
<evidence type="ECO:0000256" key="1">
    <source>
        <dbReference type="ARBA" id="ARBA00022490"/>
    </source>
</evidence>
<keyword evidence="5" id="KW-1185">Reference proteome</keyword>
<evidence type="ECO:0000313" key="4">
    <source>
        <dbReference type="EMBL" id="QEI09190.1"/>
    </source>
</evidence>
<evidence type="ECO:0000313" key="5">
    <source>
        <dbReference type="Proteomes" id="UP000325161"/>
    </source>
</evidence>
<dbReference type="OrthoDB" id="3197277at2"/>
<dbReference type="PIRSF" id="PIRSF015626">
    <property type="entry name" value="FdhD"/>
    <property type="match status" value="1"/>
</dbReference>
<dbReference type="GO" id="GO:0016783">
    <property type="term" value="F:sulfurtransferase activity"/>
    <property type="evidence" value="ECO:0007669"/>
    <property type="project" value="InterPro"/>
</dbReference>
<dbReference type="EMBL" id="CP043046">
    <property type="protein sequence ID" value="QEI09190.1"/>
    <property type="molecule type" value="Genomic_DNA"/>
</dbReference>
<dbReference type="RefSeq" id="WP_148819077.1">
    <property type="nucleotide sequence ID" value="NZ_CP043046.1"/>
</dbReference>
<feature type="active site" description="Cysteine persulfide intermediate" evidence="3">
    <location>
        <position position="122"/>
    </location>
</feature>
<comment type="function">
    <text evidence="3">Required for formate dehydrogenase (FDH) activity. Acts as a sulfur carrier protein that transfers sulfur from IscS to the molybdenum cofactor prior to its insertion into FDH.</text>
</comment>
<keyword evidence="2 3" id="KW-0501">Molybdenum cofactor biosynthesis</keyword>
<dbReference type="Proteomes" id="UP000325161">
    <property type="component" value="Chromosome"/>
</dbReference>
<sequence length="278" mass="29097">MDATDTIDTTDTATPPVSRQVDIVRISHGQRSVQTDALAEEIAIALEFNGISYATMLATPADLEDFAIGFSLSEGVVAHPREIRGVDILPGCDGIVVQVEIATEREVAMKARRRAMAGRTGCGLCGVESLDKVIRPVGRVPSGGDVSLAQLSHALTVMRGRQSLHDTTGATHAAGFMAASGDVSLVREDVGRHNALDKLIGALARARIDTEGGAAIVSSRASYEMVQKTASAGIGVLVAVSAPTALAVRLAQDAGLVLIGFMRGEQCVVYSHTDRLKP</sequence>
<evidence type="ECO:0000256" key="3">
    <source>
        <dbReference type="HAMAP-Rule" id="MF_00187"/>
    </source>
</evidence>
<dbReference type="KEGG" id="pacr:FXN63_08425"/>
<keyword evidence="4" id="KW-0808">Transferase</keyword>
<dbReference type="GO" id="GO:0097163">
    <property type="term" value="F:sulfur carrier activity"/>
    <property type="evidence" value="ECO:0007669"/>
    <property type="project" value="UniProtKB-UniRule"/>
</dbReference>
<dbReference type="Gene3D" id="3.40.140.10">
    <property type="entry name" value="Cytidine Deaminase, domain 2"/>
    <property type="match status" value="1"/>
</dbReference>
<dbReference type="PANTHER" id="PTHR30592">
    <property type="entry name" value="FORMATE DEHYDROGENASE"/>
    <property type="match status" value="1"/>
</dbReference>
<organism evidence="4 5">
    <name type="scientific">Pigmentiphaga aceris</name>
    <dbReference type="NCBI Taxonomy" id="1940612"/>
    <lineage>
        <taxon>Bacteria</taxon>
        <taxon>Pseudomonadati</taxon>
        <taxon>Pseudomonadota</taxon>
        <taxon>Betaproteobacteria</taxon>
        <taxon>Burkholderiales</taxon>
        <taxon>Alcaligenaceae</taxon>
        <taxon>Pigmentiphaga</taxon>
    </lineage>
</organism>
<accession>A0A5C0B6S5</accession>
<reference evidence="4 5" key="1">
    <citation type="submission" date="2019-08" db="EMBL/GenBank/DDBJ databases">
        <title>Amphibian skin-associated Pigmentiphaga: genome sequence and occurrence across geography and hosts.</title>
        <authorList>
            <person name="Bletz M.C."/>
            <person name="Bunk B."/>
            <person name="Sproeer C."/>
            <person name="Biwer P."/>
            <person name="Reiter S."/>
            <person name="Rabemananjara F.C.E."/>
            <person name="Schulz S."/>
            <person name="Overmann J."/>
            <person name="Vences M."/>
        </authorList>
    </citation>
    <scope>NUCLEOTIDE SEQUENCE [LARGE SCALE GENOMIC DNA]</scope>
    <source>
        <strain evidence="4 5">Mada1488</strain>
    </source>
</reference>
<dbReference type="GO" id="GO:0006777">
    <property type="term" value="P:Mo-molybdopterin cofactor biosynthetic process"/>
    <property type="evidence" value="ECO:0007669"/>
    <property type="project" value="UniProtKB-UniRule"/>
</dbReference>
<evidence type="ECO:0000256" key="2">
    <source>
        <dbReference type="ARBA" id="ARBA00023150"/>
    </source>
</evidence>
<dbReference type="HAMAP" id="MF_00187">
    <property type="entry name" value="FdhD"/>
    <property type="match status" value="1"/>
</dbReference>
<dbReference type="Pfam" id="PF02634">
    <property type="entry name" value="FdhD-NarQ"/>
    <property type="match status" value="1"/>
</dbReference>
<dbReference type="PANTHER" id="PTHR30592:SF1">
    <property type="entry name" value="SULFUR CARRIER PROTEIN FDHD"/>
    <property type="match status" value="1"/>
</dbReference>
<dbReference type="NCBIfam" id="TIGR00129">
    <property type="entry name" value="fdhD_narQ"/>
    <property type="match status" value="1"/>
</dbReference>
<keyword evidence="1 3" id="KW-0963">Cytoplasm</keyword>
<dbReference type="InterPro" id="IPR016193">
    <property type="entry name" value="Cytidine_deaminase-like"/>
</dbReference>
<comment type="caution">
    <text evidence="3">Lacks conserved residue(s) required for the propagation of feature annotation.</text>
</comment>
<comment type="subcellular location">
    <subcellularLocation>
        <location evidence="3">Cytoplasm</location>
    </subcellularLocation>
</comment>
<gene>
    <name evidence="3 4" type="primary">fdhD</name>
    <name evidence="4" type="ORF">FXN63_08425</name>
</gene>
<dbReference type="SUPFAM" id="SSF53927">
    <property type="entry name" value="Cytidine deaminase-like"/>
    <property type="match status" value="1"/>
</dbReference>
<dbReference type="Gene3D" id="3.10.20.10">
    <property type="match status" value="1"/>
</dbReference>